<comment type="caution">
    <text evidence="1">The sequence shown here is derived from an EMBL/GenBank/DDBJ whole genome shotgun (WGS) entry which is preliminary data.</text>
</comment>
<evidence type="ECO:0000313" key="2">
    <source>
        <dbReference type="Proteomes" id="UP001497680"/>
    </source>
</evidence>
<protein>
    <submittedName>
        <fullName evidence="1">P-loop containing nucleoside triphosphate hydrolase protein</fullName>
    </submittedName>
</protein>
<organism evidence="1 2">
    <name type="scientific">Hypoxylon rubiginosum</name>
    <dbReference type="NCBI Taxonomy" id="110542"/>
    <lineage>
        <taxon>Eukaryota</taxon>
        <taxon>Fungi</taxon>
        <taxon>Dikarya</taxon>
        <taxon>Ascomycota</taxon>
        <taxon>Pezizomycotina</taxon>
        <taxon>Sordariomycetes</taxon>
        <taxon>Xylariomycetidae</taxon>
        <taxon>Xylariales</taxon>
        <taxon>Hypoxylaceae</taxon>
        <taxon>Hypoxylon</taxon>
    </lineage>
</organism>
<dbReference type="Proteomes" id="UP001497680">
    <property type="component" value="Unassembled WGS sequence"/>
</dbReference>
<proteinExistence type="predicted"/>
<sequence>MDVHLLVYDLSNGLARQMSQNLLGFQLDAIYHTSIELGGIEYVYDSGINTIKPGTSHLGKPLQRLQLGQTELPMEVITEYLESLREIYTPQAYDLFRHNCNNFSNDFSTFLVGSGIPEHISNMPQAVLDSPFGRMLQPSITQMVEQRKAQHGGLLGLNNQVTPQNSAQASQSGPKTTATSAVKIVGNLQELDRVLEAAKTSCAIVFFTSITCGPCRQPYPVYDALAAEHGSKVSFVKVDTSQAFDVGQRYSISATPTFITFIHGAQAERWMGADAPRLRGTAGLLAQMAVSSHPHQLLKLPHFQNTQQKPVLYTRVPPLPKLLAKIGYKADDPSVQGVKHFIETRSAEGPAQATLPDLPAFSAFLCSAVTDIPKDALFTVVDLFRCALVDPRLSGYFAEEHDHKTVITVLDAVNKESECPYALRLVTLQMACNLFSSHLYVDPILGHEPLRSAITQLLSSSFLDDSHSNVRVAASSLLFNVASANCHKREEAGELIPESDQIELAASVLEAISQENDSSDALHGMLLALGFLAYRMPMDGDLIDLLRVMDAQGTVLAKKKQFPNEVLIDEDIIIEICETLTGMLEPRLMPSPDMRTIRSMASTPSLRARDGTVPPHMRMDAGGNVRVVVRVRAFLPREIQRGAECLISMDPISQTTTLHIPNDSDPANAKAKSRKVIEEKSFTFDNSFWSHDIEDRHYAHQAEVYNSLGEEFLDHNFEGYHTCIFAYGQTGSGKSYTMMGTPDQPGLIPRTCEDLFQRIEAAQNETPNISYHVRASYFEVYNEHVRDLLVPVVPNQPPYYLKIRESPTEGPYVKDLTEVPVRNLNEILRYMTNGDRSRTTASTKMNDTSSRSHAVFTIMLKQIHHDMETDETTERSSRIRLVDLAGSERAKSTEATGARLREGSNINKSLTTLGRVIAALADPKAGRPGKRNRDIVPYRDSILTWLLKDSLGGNSKTAMIACIAPSDYEETLSTLRYADQAKRIRTRAVVNQDHISTAERDAQIAAMAEEIRVLQLSVSDSRRREKENREGEERLEEYQNRVAAMQRMMEERSLVAEGKIRSLQTENEALRLHLKLALDSLKNPIPEVVVRDKEVEVEELVGDEEKDKGGRQSPVDEAYYGEEDGYDESEVYEDKANDVQDYMQELLEDLALFRRKISDDKGRFLDDGSRQPMGVRV</sequence>
<keyword evidence="2" id="KW-1185">Reference proteome</keyword>
<keyword evidence="1" id="KW-0378">Hydrolase</keyword>
<gene>
    <name evidence="1" type="ORF">F4821DRAFT_270994</name>
</gene>
<reference evidence="1 2" key="1">
    <citation type="journal article" date="2022" name="New Phytol.">
        <title>Ecological generalism drives hyperdiversity of secondary metabolite gene clusters in xylarialean endophytes.</title>
        <authorList>
            <person name="Franco M.E.E."/>
            <person name="Wisecaver J.H."/>
            <person name="Arnold A.E."/>
            <person name="Ju Y.M."/>
            <person name="Slot J.C."/>
            <person name="Ahrendt S."/>
            <person name="Moore L.P."/>
            <person name="Eastman K.E."/>
            <person name="Scott K."/>
            <person name="Konkel Z."/>
            <person name="Mondo S.J."/>
            <person name="Kuo A."/>
            <person name="Hayes R.D."/>
            <person name="Haridas S."/>
            <person name="Andreopoulos B."/>
            <person name="Riley R."/>
            <person name="LaButti K."/>
            <person name="Pangilinan J."/>
            <person name="Lipzen A."/>
            <person name="Amirebrahimi M."/>
            <person name="Yan J."/>
            <person name="Adam C."/>
            <person name="Keymanesh K."/>
            <person name="Ng V."/>
            <person name="Louie K."/>
            <person name="Northen T."/>
            <person name="Drula E."/>
            <person name="Henrissat B."/>
            <person name="Hsieh H.M."/>
            <person name="Youens-Clark K."/>
            <person name="Lutzoni F."/>
            <person name="Miadlikowska J."/>
            <person name="Eastwood D.C."/>
            <person name="Hamelin R.C."/>
            <person name="Grigoriev I.V."/>
            <person name="U'Ren J.M."/>
        </authorList>
    </citation>
    <scope>NUCLEOTIDE SEQUENCE [LARGE SCALE GENOMIC DNA]</scope>
    <source>
        <strain evidence="1 2">ER1909</strain>
    </source>
</reference>
<name>A0ACC0CWA9_9PEZI</name>
<dbReference type="EMBL" id="MU394333">
    <property type="protein sequence ID" value="KAI6084782.1"/>
    <property type="molecule type" value="Genomic_DNA"/>
</dbReference>
<accession>A0ACC0CWA9</accession>
<evidence type="ECO:0000313" key="1">
    <source>
        <dbReference type="EMBL" id="KAI6084782.1"/>
    </source>
</evidence>